<dbReference type="SUPFAM" id="SSF52540">
    <property type="entry name" value="P-loop containing nucleoside triphosphate hydrolases"/>
    <property type="match status" value="1"/>
</dbReference>
<sequence length="329" mass="36452">MMRPDPVTISQRLRALHIPNQRDTEIERQLRRLLQHDEHGQPTAVPCRFTGEKETRGIAVIEPAGGGKTTAIRRVLEASTALSRNPSTGQPRFLALEVPSPATLKGVGATILGALGMPIVPQKCTEVEIWHAVRHRLGQAGITVLWLDEAHDLLMAKSISETESSLRMIKSLMQGPNAIIPILSGTQRLAEVLGLDPQVSRRFTKIVPADLQHGADEEGLKGLIQHYCSKAEMSMSLAEDLPARLITASRHRFGRAVEAIINAIECALWDGATMLTSDHFAEAWAMQEGCSPDDNVFLSRDWLSIQLDRGAAEYEEARKRRFQKKLERV</sequence>
<dbReference type="InterPro" id="IPR008868">
    <property type="entry name" value="TniB"/>
</dbReference>
<accession>A0A1M4Y981</accession>
<keyword evidence="2" id="KW-1185">Reference proteome</keyword>
<evidence type="ECO:0000313" key="2">
    <source>
        <dbReference type="Proteomes" id="UP000325134"/>
    </source>
</evidence>
<reference evidence="1 2" key="1">
    <citation type="submission" date="2016-11" db="EMBL/GenBank/DDBJ databases">
        <authorList>
            <person name="Varghese N."/>
            <person name="Submissions S."/>
        </authorList>
    </citation>
    <scope>NUCLEOTIDE SEQUENCE [LARGE SCALE GENOMIC DNA]</scope>
    <source>
        <strain evidence="1 2">DSM 29341</strain>
    </source>
</reference>
<name>A0A1M4Y981_9RHOB</name>
<dbReference type="Gene3D" id="3.40.50.300">
    <property type="entry name" value="P-loop containing nucleotide triphosphate hydrolases"/>
    <property type="match status" value="1"/>
</dbReference>
<dbReference type="AlphaFoldDB" id="A0A1M4Y981"/>
<evidence type="ECO:0000313" key="1">
    <source>
        <dbReference type="EMBL" id="SHF02210.1"/>
    </source>
</evidence>
<gene>
    <name evidence="1" type="ORF">SAMN05444279_11470</name>
</gene>
<dbReference type="Pfam" id="PF05621">
    <property type="entry name" value="TniB"/>
    <property type="match status" value="1"/>
</dbReference>
<dbReference type="InterPro" id="IPR027417">
    <property type="entry name" value="P-loop_NTPase"/>
</dbReference>
<proteinExistence type="predicted"/>
<dbReference type="EMBL" id="FQVK01000014">
    <property type="protein sequence ID" value="SHF02210.1"/>
    <property type="molecule type" value="Genomic_DNA"/>
</dbReference>
<dbReference type="Proteomes" id="UP000325134">
    <property type="component" value="Unassembled WGS sequence"/>
</dbReference>
<protein>
    <submittedName>
        <fullName evidence="1">TniB protein</fullName>
    </submittedName>
</protein>
<organism evidence="1 2">
    <name type="scientific">Ruegeria intermedia</name>
    <dbReference type="NCBI Taxonomy" id="996115"/>
    <lineage>
        <taxon>Bacteria</taxon>
        <taxon>Pseudomonadati</taxon>
        <taxon>Pseudomonadota</taxon>
        <taxon>Alphaproteobacteria</taxon>
        <taxon>Rhodobacterales</taxon>
        <taxon>Roseobacteraceae</taxon>
        <taxon>Ruegeria</taxon>
    </lineage>
</organism>